<dbReference type="InterPro" id="IPR029753">
    <property type="entry name" value="D-isomer_DH_CS"/>
</dbReference>
<dbReference type="Gene3D" id="3.40.50.720">
    <property type="entry name" value="NAD(P)-binding Rossmann-like Domain"/>
    <property type="match status" value="2"/>
</dbReference>
<evidence type="ECO:0000256" key="5">
    <source>
        <dbReference type="ARBA" id="ARBA00022605"/>
    </source>
</evidence>
<keyword evidence="5 9" id="KW-0028">Amino-acid biosynthesis</keyword>
<accession>L0EWT5</accession>
<reference evidence="13 14" key="1">
    <citation type="journal article" date="2012" name="Stand. Genomic Sci.">
        <title>Complete genome sequence of Liberibacter crescens BT-1.</title>
        <authorList>
            <person name="Leonard M.T."/>
            <person name="Fagen J.R."/>
            <person name="Davis-Richardson A.G."/>
            <person name="Davis M.J."/>
            <person name="Triplett E.W."/>
        </authorList>
    </citation>
    <scope>NUCLEOTIDE SEQUENCE [LARGE SCALE GENOMIC DNA]</scope>
    <source>
        <strain evidence="13 14">BT-1</strain>
    </source>
</reference>
<evidence type="ECO:0000313" key="14">
    <source>
        <dbReference type="Proteomes" id="UP000010799"/>
    </source>
</evidence>
<dbReference type="SUPFAM" id="SSF55021">
    <property type="entry name" value="ACT-like"/>
    <property type="match status" value="1"/>
</dbReference>
<dbReference type="GO" id="GO:0006564">
    <property type="term" value="P:L-serine biosynthetic process"/>
    <property type="evidence" value="ECO:0007669"/>
    <property type="project" value="UniProtKB-UniRule"/>
</dbReference>
<dbReference type="eggNOG" id="COG0111">
    <property type="taxonomic scope" value="Bacteria"/>
</dbReference>
<dbReference type="GO" id="GO:0051287">
    <property type="term" value="F:NAD binding"/>
    <property type="evidence" value="ECO:0007669"/>
    <property type="project" value="UniProtKB-UniRule"/>
</dbReference>
<feature type="domain" description="D-isomer specific 2-hydroxyacid dehydrogenase NAD-binding" evidence="11">
    <location>
        <begin position="109"/>
        <end position="283"/>
    </location>
</feature>
<dbReference type="SUPFAM" id="SSF143548">
    <property type="entry name" value="Serine metabolism enzymes domain"/>
    <property type="match status" value="1"/>
</dbReference>
<dbReference type="CDD" id="cd12173">
    <property type="entry name" value="PGDH_4"/>
    <property type="match status" value="1"/>
</dbReference>
<evidence type="ECO:0000256" key="7">
    <source>
        <dbReference type="ARBA" id="ARBA00023027"/>
    </source>
</evidence>
<dbReference type="PANTHER" id="PTHR42789">
    <property type="entry name" value="D-ISOMER SPECIFIC 2-HYDROXYACID DEHYDROGENASE FAMILY PROTEIN (AFU_ORTHOLOGUE AFUA_6G10090)"/>
    <property type="match status" value="1"/>
</dbReference>
<protein>
    <recommendedName>
        <fullName evidence="4 9">D-3-phosphoglycerate dehydrogenase</fullName>
        <ecNumber evidence="3 9">1.1.1.95</ecNumber>
    </recommendedName>
</protein>
<evidence type="ECO:0000259" key="10">
    <source>
        <dbReference type="Pfam" id="PF00389"/>
    </source>
</evidence>
<dbReference type="EMBL" id="CP003789">
    <property type="protein sequence ID" value="AGA64846.1"/>
    <property type="molecule type" value="Genomic_DNA"/>
</dbReference>
<keyword evidence="9" id="KW-0718">Serine biosynthesis</keyword>
<dbReference type="HOGENOM" id="CLU_019796_8_1_5"/>
<comment type="similarity">
    <text evidence="2 9">Belongs to the D-isomer specific 2-hydroxyacid dehydrogenase family.</text>
</comment>
<dbReference type="Gene3D" id="3.30.1330.90">
    <property type="entry name" value="D-3-phosphoglycerate dehydrogenase, domain 3"/>
    <property type="match status" value="1"/>
</dbReference>
<evidence type="ECO:0000256" key="4">
    <source>
        <dbReference type="ARBA" id="ARBA00021582"/>
    </source>
</evidence>
<organism evidence="13 14">
    <name type="scientific">Liberibacter crescens (strain BT-1)</name>
    <dbReference type="NCBI Taxonomy" id="1215343"/>
    <lineage>
        <taxon>Bacteria</taxon>
        <taxon>Pseudomonadati</taxon>
        <taxon>Pseudomonadota</taxon>
        <taxon>Alphaproteobacteria</taxon>
        <taxon>Hyphomicrobiales</taxon>
        <taxon>Rhizobiaceae</taxon>
        <taxon>Liberibacter</taxon>
    </lineage>
</organism>
<sequence length="531" mass="57402">MVVRVLVSDQLSLASVQVFRDYGIEVDFQPEVGKDKVKLAEIIGNYDGLAVRSVTKVTDKLFSVANKLKIVGRAGIGTDNIDIASASRRGVIVMNTPFGNAITTAEHTLALMFAVARQIPDADFSTKQGKWEKSKFMGSEIFGKTLGVIGVGNVGSIVCSRALGLKMKVIAFDPFLSKERAAEMGIRKEELKELLAQSDFITLHVPLTDKTRNILNADTLSMAKPGVRIINCARGGLVDESALAAAIQSGHVAGAGFDVFEVEPALESPLFGLKNVVCTPHLGASTVEAQEKVALQLAHQMSAYLTQGVISNAINMASITPEEAHLIKPFIRLADYLGSFVGQLIEEPIKKIEIIYDGSTVNMNTKALSSAALAGLTRVWMEEVNMVSAPLIIKEKGIVFSEIKRGKSGIWDGYIALIVRGEKSTYSVAGTIFANSKPKLIKIQNIHLEADIGRHMVYIVNTDVPGTIGYIGNVLGDFGVNIANFQLGREKETGNALALLYVDDPVSDNVLVKLISHPSILFAKRFRFNVD</sequence>
<dbReference type="NCBIfam" id="TIGR01327">
    <property type="entry name" value="PGDH"/>
    <property type="match status" value="1"/>
</dbReference>
<dbReference type="EC" id="1.1.1.95" evidence="3 9"/>
<dbReference type="FunFam" id="3.40.50.720:FF:000021">
    <property type="entry name" value="D-3-phosphoglycerate dehydrogenase"/>
    <property type="match status" value="1"/>
</dbReference>
<evidence type="ECO:0000256" key="1">
    <source>
        <dbReference type="ARBA" id="ARBA00005216"/>
    </source>
</evidence>
<dbReference type="InterPro" id="IPR050857">
    <property type="entry name" value="D-2-hydroxyacid_DH"/>
</dbReference>
<evidence type="ECO:0000256" key="3">
    <source>
        <dbReference type="ARBA" id="ARBA00013143"/>
    </source>
</evidence>
<dbReference type="InterPro" id="IPR006140">
    <property type="entry name" value="D-isomer_DH_NAD-bd"/>
</dbReference>
<gene>
    <name evidence="13" type="ordered locus">B488_08540</name>
</gene>
<evidence type="ECO:0000256" key="9">
    <source>
        <dbReference type="RuleBase" id="RU363003"/>
    </source>
</evidence>
<dbReference type="InterPro" id="IPR029009">
    <property type="entry name" value="ASB_dom_sf"/>
</dbReference>
<dbReference type="PATRIC" id="fig|1215343.11.peg.880"/>
<proteinExistence type="inferred from homology"/>
<dbReference type="InterPro" id="IPR006236">
    <property type="entry name" value="PGDH"/>
</dbReference>
<keyword evidence="7 9" id="KW-0520">NAD</keyword>
<dbReference type="InterPro" id="IPR045626">
    <property type="entry name" value="PGDH_ASB_dom"/>
</dbReference>
<dbReference type="Pfam" id="PF02826">
    <property type="entry name" value="2-Hacid_dh_C"/>
    <property type="match status" value="1"/>
</dbReference>
<dbReference type="SUPFAM" id="SSF51735">
    <property type="entry name" value="NAD(P)-binding Rossmann-fold domains"/>
    <property type="match status" value="1"/>
</dbReference>
<evidence type="ECO:0000256" key="2">
    <source>
        <dbReference type="ARBA" id="ARBA00005854"/>
    </source>
</evidence>
<dbReference type="UniPathway" id="UPA00135">
    <property type="reaction ID" value="UER00196"/>
</dbReference>
<evidence type="ECO:0000313" key="13">
    <source>
        <dbReference type="EMBL" id="AGA64846.1"/>
    </source>
</evidence>
<keyword evidence="14" id="KW-1185">Reference proteome</keyword>
<comment type="pathway">
    <text evidence="1 9">Amino-acid biosynthesis; L-serine biosynthesis; L-serine from 3-phospho-D-glycerate: step 1/3.</text>
</comment>
<dbReference type="RefSeq" id="WP_015273272.1">
    <property type="nucleotide sequence ID" value="NC_019907.1"/>
</dbReference>
<dbReference type="PANTHER" id="PTHR42789:SF1">
    <property type="entry name" value="D-ISOMER SPECIFIC 2-HYDROXYACID DEHYDROGENASE FAMILY PROTEIN (AFU_ORTHOLOGUE AFUA_6G10090)"/>
    <property type="match status" value="1"/>
</dbReference>
<dbReference type="InterPro" id="IPR006139">
    <property type="entry name" value="D-isomer_2_OHA_DH_cat_dom"/>
</dbReference>
<dbReference type="CDD" id="cd04902">
    <property type="entry name" value="ACT_3PGDH-xct"/>
    <property type="match status" value="1"/>
</dbReference>
<dbReference type="AlphaFoldDB" id="L0EWT5"/>
<dbReference type="Pfam" id="PF19304">
    <property type="entry name" value="PGDH_inter"/>
    <property type="match status" value="1"/>
</dbReference>
<dbReference type="PROSITE" id="PS00670">
    <property type="entry name" value="D_2_HYDROXYACID_DH_2"/>
    <property type="match status" value="1"/>
</dbReference>
<dbReference type="PROSITE" id="PS00065">
    <property type="entry name" value="D_2_HYDROXYACID_DH_1"/>
    <property type="match status" value="1"/>
</dbReference>
<dbReference type="Pfam" id="PF00389">
    <property type="entry name" value="2-Hacid_dh"/>
    <property type="match status" value="1"/>
</dbReference>
<dbReference type="STRING" id="1215343.B488_08540"/>
<dbReference type="Proteomes" id="UP000010799">
    <property type="component" value="Chromosome"/>
</dbReference>
<evidence type="ECO:0000259" key="11">
    <source>
        <dbReference type="Pfam" id="PF02826"/>
    </source>
</evidence>
<feature type="domain" description="D-isomer specific 2-hydroxyacid dehydrogenase catalytic" evidence="10">
    <location>
        <begin position="5"/>
        <end position="315"/>
    </location>
</feature>
<keyword evidence="6 9" id="KW-0560">Oxidoreductase</keyword>
<dbReference type="SUPFAM" id="SSF52283">
    <property type="entry name" value="Formate/glycerate dehydrogenase catalytic domain-like"/>
    <property type="match status" value="1"/>
</dbReference>
<evidence type="ECO:0000259" key="12">
    <source>
        <dbReference type="Pfam" id="PF19304"/>
    </source>
</evidence>
<dbReference type="GO" id="GO:0004617">
    <property type="term" value="F:phosphoglycerate dehydrogenase activity"/>
    <property type="evidence" value="ECO:0007669"/>
    <property type="project" value="UniProtKB-UniRule"/>
</dbReference>
<evidence type="ECO:0000256" key="8">
    <source>
        <dbReference type="ARBA" id="ARBA00048731"/>
    </source>
</evidence>
<dbReference type="Gene3D" id="3.30.70.260">
    <property type="match status" value="1"/>
</dbReference>
<name>L0EWT5_LIBCB</name>
<dbReference type="InterPro" id="IPR045865">
    <property type="entry name" value="ACT-like_dom_sf"/>
</dbReference>
<dbReference type="InterPro" id="IPR036291">
    <property type="entry name" value="NAD(P)-bd_dom_sf"/>
</dbReference>
<dbReference type="PROSITE" id="PS00671">
    <property type="entry name" value="D_2_HYDROXYACID_DH_3"/>
    <property type="match status" value="1"/>
</dbReference>
<comment type="catalytic activity">
    <reaction evidence="8 9">
        <text>(2R)-3-phosphoglycerate + NAD(+) = 3-phosphooxypyruvate + NADH + H(+)</text>
        <dbReference type="Rhea" id="RHEA:12641"/>
        <dbReference type="ChEBI" id="CHEBI:15378"/>
        <dbReference type="ChEBI" id="CHEBI:18110"/>
        <dbReference type="ChEBI" id="CHEBI:57540"/>
        <dbReference type="ChEBI" id="CHEBI:57945"/>
        <dbReference type="ChEBI" id="CHEBI:58272"/>
        <dbReference type="EC" id="1.1.1.95"/>
    </reaction>
</comment>
<dbReference type="KEGG" id="lcc:B488_08540"/>
<evidence type="ECO:0000256" key="6">
    <source>
        <dbReference type="ARBA" id="ARBA00023002"/>
    </source>
</evidence>
<feature type="domain" description="D-3-phosphoglycerate dehydrogenase ASB" evidence="12">
    <location>
        <begin position="327"/>
        <end position="444"/>
    </location>
</feature>
<dbReference type="InterPro" id="IPR029752">
    <property type="entry name" value="D-isomer_DH_CS1"/>
</dbReference>